<dbReference type="SUPFAM" id="SSF52172">
    <property type="entry name" value="CheY-like"/>
    <property type="match status" value="1"/>
</dbReference>
<feature type="modified residue" description="4-aspartylphosphate" evidence="6">
    <location>
        <position position="52"/>
    </location>
</feature>
<dbReference type="InterPro" id="IPR039420">
    <property type="entry name" value="WalR-like"/>
</dbReference>
<evidence type="ECO:0000256" key="5">
    <source>
        <dbReference type="ARBA" id="ARBA00023163"/>
    </source>
</evidence>
<keyword evidence="5" id="KW-0804">Transcription</keyword>
<dbReference type="AlphaFoldDB" id="A0A8J7PFD1"/>
<dbReference type="PANTHER" id="PTHR48111:SF1">
    <property type="entry name" value="TWO-COMPONENT RESPONSE REGULATOR ORR33"/>
    <property type="match status" value="1"/>
</dbReference>
<dbReference type="InterPro" id="IPR001789">
    <property type="entry name" value="Sig_transdc_resp-reg_receiver"/>
</dbReference>
<gene>
    <name evidence="10" type="ORF">J0M35_08055</name>
</gene>
<dbReference type="GO" id="GO:0032993">
    <property type="term" value="C:protein-DNA complex"/>
    <property type="evidence" value="ECO:0007669"/>
    <property type="project" value="TreeGrafter"/>
</dbReference>
<dbReference type="GO" id="GO:0005829">
    <property type="term" value="C:cytosol"/>
    <property type="evidence" value="ECO:0007669"/>
    <property type="project" value="TreeGrafter"/>
</dbReference>
<sequence length="226" mass="25252">MAKILIVEDEVDLADLVKGWLVKDHHLVEIAADGIDALIKMETSKYDVVLLDLMLPSMDGLEILKKYRKGGGSAGVIMITARSHVDDKEVGLDAGADDYLTKPFQLKELAARVRAVLRRNHSPVSDVLKFRDLTIDPHEFRVLKGDEEVHLLPKEFRLLEFLVRHPNQVFSAEELLASVWESDTDALLDTVRGHVTRLRKKLDSEGMSSIIATVYGVGYKLGPENA</sequence>
<feature type="domain" description="Response regulatory" evidence="8">
    <location>
        <begin position="3"/>
        <end position="117"/>
    </location>
</feature>
<keyword evidence="2" id="KW-0902">Two-component regulatory system</keyword>
<evidence type="ECO:0000256" key="2">
    <source>
        <dbReference type="ARBA" id="ARBA00023012"/>
    </source>
</evidence>
<dbReference type="PROSITE" id="PS50110">
    <property type="entry name" value="RESPONSE_REGULATORY"/>
    <property type="match status" value="1"/>
</dbReference>
<evidence type="ECO:0000259" key="8">
    <source>
        <dbReference type="PROSITE" id="PS50110"/>
    </source>
</evidence>
<dbReference type="EMBL" id="JAFLCK010000009">
    <property type="protein sequence ID" value="MBN8660297.1"/>
    <property type="molecule type" value="Genomic_DNA"/>
</dbReference>
<dbReference type="FunFam" id="1.10.10.10:FF:000018">
    <property type="entry name" value="DNA-binding response regulator ResD"/>
    <property type="match status" value="1"/>
</dbReference>
<dbReference type="Gene3D" id="1.10.10.10">
    <property type="entry name" value="Winged helix-like DNA-binding domain superfamily/Winged helix DNA-binding domain"/>
    <property type="match status" value="1"/>
</dbReference>
<evidence type="ECO:0000256" key="4">
    <source>
        <dbReference type="ARBA" id="ARBA00023125"/>
    </source>
</evidence>
<dbReference type="InterPro" id="IPR036388">
    <property type="entry name" value="WH-like_DNA-bd_sf"/>
</dbReference>
<dbReference type="Proteomes" id="UP000664277">
    <property type="component" value="Unassembled WGS sequence"/>
</dbReference>
<evidence type="ECO:0000256" key="6">
    <source>
        <dbReference type="PROSITE-ProRule" id="PRU00169"/>
    </source>
</evidence>
<evidence type="ECO:0000313" key="10">
    <source>
        <dbReference type="EMBL" id="MBN8660297.1"/>
    </source>
</evidence>
<reference evidence="10" key="1">
    <citation type="submission" date="2021-02" db="EMBL/GenBank/DDBJ databases">
        <title>Genome-Resolved Metagenomics of a Microbial Community Performing Photosynthetic Biological Nutrient Removal.</title>
        <authorList>
            <person name="Mcdaniel E.A."/>
        </authorList>
    </citation>
    <scope>NUCLEOTIDE SEQUENCE</scope>
    <source>
        <strain evidence="10">UWPOB_OBS1</strain>
    </source>
</reference>
<evidence type="ECO:0000313" key="11">
    <source>
        <dbReference type="Proteomes" id="UP000664277"/>
    </source>
</evidence>
<dbReference type="CDD" id="cd00383">
    <property type="entry name" value="trans_reg_C"/>
    <property type="match status" value="1"/>
</dbReference>
<keyword evidence="3" id="KW-0805">Transcription regulation</keyword>
<dbReference type="Gene3D" id="6.10.250.690">
    <property type="match status" value="1"/>
</dbReference>
<dbReference type="GO" id="GO:0000976">
    <property type="term" value="F:transcription cis-regulatory region binding"/>
    <property type="evidence" value="ECO:0007669"/>
    <property type="project" value="TreeGrafter"/>
</dbReference>
<organism evidence="10 11">
    <name type="scientific">Candidatus Obscuribacter phosphatis</name>
    <dbReference type="NCBI Taxonomy" id="1906157"/>
    <lineage>
        <taxon>Bacteria</taxon>
        <taxon>Bacillati</taxon>
        <taxon>Candidatus Melainabacteria</taxon>
        <taxon>Candidatus Obscuribacterales</taxon>
        <taxon>Candidatus Obscuribacteraceae</taxon>
        <taxon>Candidatus Obscuribacter</taxon>
    </lineage>
</organism>
<comment type="caution">
    <text evidence="10">The sequence shown here is derived from an EMBL/GenBank/DDBJ whole genome shotgun (WGS) entry which is preliminary data.</text>
</comment>
<evidence type="ECO:0000259" key="9">
    <source>
        <dbReference type="PROSITE" id="PS51755"/>
    </source>
</evidence>
<name>A0A8J7PFD1_9BACT</name>
<dbReference type="InterPro" id="IPR011006">
    <property type="entry name" value="CheY-like_superfamily"/>
</dbReference>
<evidence type="ECO:0000256" key="3">
    <source>
        <dbReference type="ARBA" id="ARBA00023015"/>
    </source>
</evidence>
<proteinExistence type="predicted"/>
<dbReference type="PANTHER" id="PTHR48111">
    <property type="entry name" value="REGULATOR OF RPOS"/>
    <property type="match status" value="1"/>
</dbReference>
<dbReference type="GO" id="GO:0000156">
    <property type="term" value="F:phosphorelay response regulator activity"/>
    <property type="evidence" value="ECO:0007669"/>
    <property type="project" value="TreeGrafter"/>
</dbReference>
<feature type="domain" description="OmpR/PhoB-type" evidence="9">
    <location>
        <begin position="125"/>
        <end position="223"/>
    </location>
</feature>
<dbReference type="Pfam" id="PF00072">
    <property type="entry name" value="Response_reg"/>
    <property type="match status" value="1"/>
</dbReference>
<dbReference type="GO" id="GO:0006355">
    <property type="term" value="P:regulation of DNA-templated transcription"/>
    <property type="evidence" value="ECO:0007669"/>
    <property type="project" value="InterPro"/>
</dbReference>
<dbReference type="SMART" id="SM00862">
    <property type="entry name" value="Trans_reg_C"/>
    <property type="match status" value="1"/>
</dbReference>
<evidence type="ECO:0000256" key="7">
    <source>
        <dbReference type="PROSITE-ProRule" id="PRU01091"/>
    </source>
</evidence>
<accession>A0A8J7PFD1</accession>
<dbReference type="SMART" id="SM00448">
    <property type="entry name" value="REC"/>
    <property type="match status" value="1"/>
</dbReference>
<protein>
    <submittedName>
        <fullName evidence="10">Response regulator transcription factor</fullName>
    </submittedName>
</protein>
<keyword evidence="1 6" id="KW-0597">Phosphoprotein</keyword>
<keyword evidence="4 7" id="KW-0238">DNA-binding</keyword>
<feature type="DNA-binding region" description="OmpR/PhoB-type" evidence="7">
    <location>
        <begin position="125"/>
        <end position="223"/>
    </location>
</feature>
<evidence type="ECO:0000256" key="1">
    <source>
        <dbReference type="ARBA" id="ARBA00022553"/>
    </source>
</evidence>
<dbReference type="InterPro" id="IPR001867">
    <property type="entry name" value="OmpR/PhoB-type_DNA-bd"/>
</dbReference>
<dbReference type="PROSITE" id="PS51755">
    <property type="entry name" value="OMPR_PHOB"/>
    <property type="match status" value="1"/>
</dbReference>
<dbReference type="Gene3D" id="3.40.50.2300">
    <property type="match status" value="1"/>
</dbReference>
<dbReference type="Pfam" id="PF00486">
    <property type="entry name" value="Trans_reg_C"/>
    <property type="match status" value="1"/>
</dbReference>